<dbReference type="GeneID" id="39105900"/>
<dbReference type="Proteomes" id="UP000203651">
    <property type="component" value="Segment"/>
</dbReference>
<dbReference type="RefSeq" id="YP_009345787.1">
    <property type="nucleotide sequence ID" value="NC_033780.2"/>
</dbReference>
<evidence type="ECO:0000313" key="1">
    <source>
        <dbReference type="EMBL" id="AQQ80336.1"/>
    </source>
</evidence>
<reference evidence="1 2" key="1">
    <citation type="journal article" date="2017" name="PLoS ONE">
        <title>The Complete Genome Sequence of a Second Distinct Betabaculovirus from the True Armyworm, Mythimna unipuncta.</title>
        <authorList>
            <person name="Harrison R.L."/>
            <person name="Rowley D.L."/>
            <person name="Mowery J."/>
            <person name="Bauchan G.R."/>
            <person name="Theilmann D.A."/>
            <person name="Rohrmann G.F."/>
            <person name="Erlandson M.A."/>
        </authorList>
    </citation>
    <scope>NUCLEOTIDE SEQUENCE [LARGE SCALE GENOMIC DNA]</scope>
    <source>
        <strain evidence="1">MyunGV#8</strain>
    </source>
</reference>
<organism evidence="1 2">
    <name type="scientific">Betabaculovirus altermyunipunctae</name>
    <dbReference type="NCBI Taxonomy" id="3051996"/>
    <lineage>
        <taxon>Viruses</taxon>
        <taxon>Viruses incertae sedis</taxon>
        <taxon>Naldaviricetes</taxon>
        <taxon>Lefavirales</taxon>
        <taxon>Baculoviridae</taxon>
        <taxon>Betabaculovirus</taxon>
    </lineage>
</organism>
<proteinExistence type="predicted"/>
<name>A0A1S5YE62_9BBAC</name>
<evidence type="ECO:0000313" key="2">
    <source>
        <dbReference type="Proteomes" id="UP000203651"/>
    </source>
</evidence>
<accession>A0A1S5YE62</accession>
<dbReference type="KEGG" id="vg:39105900"/>
<protein>
    <submittedName>
        <fullName evidence="1">ORF69</fullName>
    </submittedName>
</protein>
<keyword evidence="2" id="KW-1185">Reference proteome</keyword>
<dbReference type="EMBL" id="KX855660">
    <property type="protein sequence ID" value="AQQ80336.1"/>
    <property type="molecule type" value="Genomic_DNA"/>
</dbReference>
<sequence length="141" mass="17113">MIFYHRYYFITSSFFFFFFFYYYKFFFFFFNIHIWFIDVLHGFIVVIDRFTFECCNEQLLDDHVDFSLHLVQFGVHVVRTVFVDVALQLVLHRHQSLVGNGNVLLSPNDFLVQIFVRHCLHLTINVRRVKTIRTKRDASPP</sequence>